<dbReference type="AlphaFoldDB" id="A0AAW9HGV2"/>
<reference evidence="1 3" key="1">
    <citation type="submission" date="2023-10" db="EMBL/GenBank/DDBJ databases">
        <title>Whole Genome based description of the genera Actinobaculum and Actinotignum reveals a complex phylogenetic relationship within the species included in the genus Actinotignum.</title>
        <authorList>
            <person name="Jensen C.S."/>
            <person name="Dargis R."/>
            <person name="Kemp M."/>
            <person name="Christensen J.J."/>
        </authorList>
    </citation>
    <scope>NUCLEOTIDE SEQUENCE</scope>
    <source>
        <strain evidence="2 3">SLA_B089</strain>
        <strain evidence="1">SLA_B245</strain>
    </source>
</reference>
<dbReference type="Proteomes" id="UP001284901">
    <property type="component" value="Unassembled WGS sequence"/>
</dbReference>
<proteinExistence type="predicted"/>
<sequence length="228" mass="25582">MESHTKQLVTIENIRNLAAVVTDSVGEVLNTGMSGALADSEVRLSGLAYPKYPYLFPLLARAQLREFLENADLPEGWHVTGQPQLMGQLMLENHDLGLLVRVLKECPVMPGKVPAAGHNLARRRSWTIEEQMELDLPGSEEVSRTATPYRFLYLWDYRDIEDRLGGFDSRLVMTSKPGKYGAPVPLLLSIPIPTELAVNEGEEWQYANEDNGYDYYGSSQAVIRQTEN</sequence>
<keyword evidence="3" id="KW-1185">Reference proteome</keyword>
<evidence type="ECO:0000313" key="3">
    <source>
        <dbReference type="Proteomes" id="UP001284901"/>
    </source>
</evidence>
<name>A0AAW9HGV2_9ACTO</name>
<accession>A0AAW9HGV2</accession>
<comment type="caution">
    <text evidence="1">The sequence shown here is derived from an EMBL/GenBank/DDBJ whole genome shotgun (WGS) entry which is preliminary data.</text>
</comment>
<organism evidence="1 4">
    <name type="scientific">Actinotignum timonense</name>
    <dbReference type="NCBI Taxonomy" id="1870995"/>
    <lineage>
        <taxon>Bacteria</taxon>
        <taxon>Bacillati</taxon>
        <taxon>Actinomycetota</taxon>
        <taxon>Actinomycetes</taxon>
        <taxon>Actinomycetales</taxon>
        <taxon>Actinomycetaceae</taxon>
        <taxon>Actinotignum</taxon>
    </lineage>
</organism>
<dbReference type="GeneID" id="92813209"/>
<evidence type="ECO:0000313" key="4">
    <source>
        <dbReference type="Proteomes" id="UP001288320"/>
    </source>
</evidence>
<evidence type="ECO:0000313" key="1">
    <source>
        <dbReference type="EMBL" id="MDY5141014.1"/>
    </source>
</evidence>
<evidence type="ECO:0000313" key="2">
    <source>
        <dbReference type="EMBL" id="MDY5146465.1"/>
    </source>
</evidence>
<protein>
    <submittedName>
        <fullName evidence="1">Uncharacterized protein</fullName>
    </submittedName>
</protein>
<dbReference type="EMBL" id="JAWNFY010000013">
    <property type="protein sequence ID" value="MDY5146465.1"/>
    <property type="molecule type" value="Genomic_DNA"/>
</dbReference>
<dbReference type="RefSeq" id="WP_087070197.1">
    <property type="nucleotide sequence ID" value="NZ_CAUPFC010000013.1"/>
</dbReference>
<dbReference type="Proteomes" id="UP001288320">
    <property type="component" value="Unassembled WGS sequence"/>
</dbReference>
<gene>
    <name evidence="1" type="ORF">R6G74_06790</name>
    <name evidence="2" type="ORF">R6P33_05430</name>
</gene>
<dbReference type="EMBL" id="JAWNFV010000014">
    <property type="protein sequence ID" value="MDY5141014.1"/>
    <property type="molecule type" value="Genomic_DNA"/>
</dbReference>